<gene>
    <name evidence="2" type="ORF">SAMN05444359_1108</name>
</gene>
<evidence type="ECO:0000313" key="3">
    <source>
        <dbReference type="Proteomes" id="UP000199021"/>
    </source>
</evidence>
<proteinExistence type="predicted"/>
<protein>
    <recommendedName>
        <fullName evidence="4">DUF3089 domain-containing protein</fullName>
    </recommendedName>
</protein>
<dbReference type="PROSITE" id="PS51257">
    <property type="entry name" value="PROKAR_LIPOPROTEIN"/>
    <property type="match status" value="1"/>
</dbReference>
<evidence type="ECO:0000313" key="2">
    <source>
        <dbReference type="EMBL" id="SEQ44126.1"/>
    </source>
</evidence>
<sequence length="349" mass="38985">MHKKTVPHHGLFAGLLLSVLMAACAGIPELPAGNNFPVPSAPDYSEVKNWAALPTTNDGADRTPGDTLADGQLTATADVFYLHPTVYSKTHRGNELWNANLADEKVNETVDDFVLPNHASIFNAAGRIYAPRYRQANIKVFYPEGREVSERALDTAYQDVLAAFDYYLSTYNRGRPIIIASHSQGTTHAKRLLADRFDGQPLKDQLVAAYLVGMPVSREAYRSIPVCESPQQTGCFVSWRTYREDFVPKEGYRDTVPDIAVVNPLTWTTQEGRAPASLNRGGVLYNYDAGLLPELVWAEIRGDGLFTNKPKFFGDIFFRTKNYHIGDYNLFWMNVRENAVDRVGAFARL</sequence>
<organism evidence="2 3">
    <name type="scientific">Neolewinella agarilytica</name>
    <dbReference type="NCBI Taxonomy" id="478744"/>
    <lineage>
        <taxon>Bacteria</taxon>
        <taxon>Pseudomonadati</taxon>
        <taxon>Bacteroidota</taxon>
        <taxon>Saprospiria</taxon>
        <taxon>Saprospirales</taxon>
        <taxon>Lewinellaceae</taxon>
        <taxon>Neolewinella</taxon>
    </lineage>
</organism>
<dbReference type="SUPFAM" id="SSF53474">
    <property type="entry name" value="alpha/beta-Hydrolases"/>
    <property type="match status" value="1"/>
</dbReference>
<keyword evidence="1" id="KW-0732">Signal</keyword>
<accession>A0A1H9G202</accession>
<dbReference type="Pfam" id="PF11288">
    <property type="entry name" value="DUF3089"/>
    <property type="match status" value="1"/>
</dbReference>
<keyword evidence="3" id="KW-1185">Reference proteome</keyword>
<dbReference type="AlphaFoldDB" id="A0A1H9G202"/>
<dbReference type="EMBL" id="FOFB01000010">
    <property type="protein sequence ID" value="SEQ44126.1"/>
    <property type="molecule type" value="Genomic_DNA"/>
</dbReference>
<evidence type="ECO:0000256" key="1">
    <source>
        <dbReference type="SAM" id="SignalP"/>
    </source>
</evidence>
<dbReference type="Proteomes" id="UP000199021">
    <property type="component" value="Unassembled WGS sequence"/>
</dbReference>
<feature type="signal peptide" evidence="1">
    <location>
        <begin position="1"/>
        <end position="25"/>
    </location>
</feature>
<dbReference type="InParanoid" id="A0A1H9G202"/>
<dbReference type="RefSeq" id="WP_175489323.1">
    <property type="nucleotide sequence ID" value="NZ_FOFB01000010.1"/>
</dbReference>
<name>A0A1H9G202_9BACT</name>
<dbReference type="STRING" id="478744.SAMN05444359_1108"/>
<evidence type="ECO:0008006" key="4">
    <source>
        <dbReference type="Google" id="ProtNLM"/>
    </source>
</evidence>
<feature type="chain" id="PRO_5011451998" description="DUF3089 domain-containing protein" evidence="1">
    <location>
        <begin position="26"/>
        <end position="349"/>
    </location>
</feature>
<dbReference type="InterPro" id="IPR021440">
    <property type="entry name" value="DUF3089"/>
</dbReference>
<dbReference type="InterPro" id="IPR029058">
    <property type="entry name" value="AB_hydrolase_fold"/>
</dbReference>
<reference evidence="3" key="1">
    <citation type="submission" date="2016-10" db="EMBL/GenBank/DDBJ databases">
        <authorList>
            <person name="Varghese N."/>
            <person name="Submissions S."/>
        </authorList>
    </citation>
    <scope>NUCLEOTIDE SEQUENCE [LARGE SCALE GENOMIC DNA]</scope>
    <source>
        <strain evidence="3">DSM 24740</strain>
    </source>
</reference>